<dbReference type="PROSITE" id="PS50110">
    <property type="entry name" value="RESPONSE_REGULATORY"/>
    <property type="match status" value="1"/>
</dbReference>
<evidence type="ECO:0000313" key="6">
    <source>
        <dbReference type="EMBL" id="TWI72849.1"/>
    </source>
</evidence>
<reference evidence="6 7" key="1">
    <citation type="journal article" date="2015" name="Stand. Genomic Sci.">
        <title>Genomic Encyclopedia of Bacterial and Archaeal Type Strains, Phase III: the genomes of soil and plant-associated and newly described type strains.</title>
        <authorList>
            <person name="Whitman W.B."/>
            <person name="Woyke T."/>
            <person name="Klenk H.P."/>
            <person name="Zhou Y."/>
            <person name="Lilburn T.G."/>
            <person name="Beck B.J."/>
            <person name="De Vos P."/>
            <person name="Vandamme P."/>
            <person name="Eisen J.A."/>
            <person name="Garrity G."/>
            <person name="Hugenholtz P."/>
            <person name="Kyrpides N.C."/>
        </authorList>
    </citation>
    <scope>NUCLEOTIDE SEQUENCE [LARGE SCALE GENOMIC DNA]</scope>
    <source>
        <strain evidence="6 7">CGMCC 1.10948</strain>
    </source>
</reference>
<dbReference type="PROSITE" id="PS51755">
    <property type="entry name" value="OMPR_PHOB"/>
    <property type="match status" value="1"/>
</dbReference>
<gene>
    <name evidence="6" type="ORF">IQ16_02428</name>
</gene>
<evidence type="ECO:0000259" key="5">
    <source>
        <dbReference type="PROSITE" id="PS51755"/>
    </source>
</evidence>
<dbReference type="GO" id="GO:0000976">
    <property type="term" value="F:transcription cis-regulatory region binding"/>
    <property type="evidence" value="ECO:0007669"/>
    <property type="project" value="TreeGrafter"/>
</dbReference>
<evidence type="ECO:0000256" key="1">
    <source>
        <dbReference type="ARBA" id="ARBA00023125"/>
    </source>
</evidence>
<dbReference type="Proteomes" id="UP000316291">
    <property type="component" value="Unassembled WGS sequence"/>
</dbReference>
<feature type="modified residue" description="4-aspartylphosphate" evidence="2">
    <location>
        <position position="97"/>
    </location>
</feature>
<dbReference type="InterPro" id="IPR036388">
    <property type="entry name" value="WH-like_DNA-bd_sf"/>
</dbReference>
<name>A0A562RUV4_9BRAD</name>
<evidence type="ECO:0000313" key="7">
    <source>
        <dbReference type="Proteomes" id="UP000316291"/>
    </source>
</evidence>
<dbReference type="GO" id="GO:0006355">
    <property type="term" value="P:regulation of DNA-templated transcription"/>
    <property type="evidence" value="ECO:0007669"/>
    <property type="project" value="InterPro"/>
</dbReference>
<feature type="domain" description="Response regulatory" evidence="4">
    <location>
        <begin position="48"/>
        <end position="162"/>
    </location>
</feature>
<feature type="domain" description="OmpR/PhoB-type" evidence="5">
    <location>
        <begin position="170"/>
        <end position="268"/>
    </location>
</feature>
<dbReference type="InterPro" id="IPR039420">
    <property type="entry name" value="WalR-like"/>
</dbReference>
<dbReference type="Gene3D" id="3.40.50.2300">
    <property type="match status" value="1"/>
</dbReference>
<dbReference type="InterPro" id="IPR011006">
    <property type="entry name" value="CheY-like_superfamily"/>
</dbReference>
<keyword evidence="7" id="KW-1185">Reference proteome</keyword>
<dbReference type="Pfam" id="PF00072">
    <property type="entry name" value="Response_reg"/>
    <property type="match status" value="1"/>
</dbReference>
<feature type="DNA-binding region" description="OmpR/PhoB-type" evidence="3">
    <location>
        <begin position="170"/>
        <end position="268"/>
    </location>
</feature>
<dbReference type="GO" id="GO:0005829">
    <property type="term" value="C:cytosol"/>
    <property type="evidence" value="ECO:0007669"/>
    <property type="project" value="TreeGrafter"/>
</dbReference>
<dbReference type="SUPFAM" id="SSF52172">
    <property type="entry name" value="CheY-like"/>
    <property type="match status" value="1"/>
</dbReference>
<keyword evidence="1 3" id="KW-0238">DNA-binding</keyword>
<evidence type="ECO:0000256" key="2">
    <source>
        <dbReference type="PROSITE-ProRule" id="PRU00169"/>
    </source>
</evidence>
<dbReference type="EMBL" id="VLLA01000004">
    <property type="protein sequence ID" value="TWI72849.1"/>
    <property type="molecule type" value="Genomic_DNA"/>
</dbReference>
<organism evidence="6 7">
    <name type="scientific">Bradyrhizobium huanghuaihaiense</name>
    <dbReference type="NCBI Taxonomy" id="990078"/>
    <lineage>
        <taxon>Bacteria</taxon>
        <taxon>Pseudomonadati</taxon>
        <taxon>Pseudomonadota</taxon>
        <taxon>Alphaproteobacteria</taxon>
        <taxon>Hyphomicrobiales</taxon>
        <taxon>Nitrobacteraceae</taxon>
        <taxon>Bradyrhizobium</taxon>
    </lineage>
</organism>
<proteinExistence type="predicted"/>
<dbReference type="InterPro" id="IPR001867">
    <property type="entry name" value="OmpR/PhoB-type_DNA-bd"/>
</dbReference>
<dbReference type="PANTHER" id="PTHR48111">
    <property type="entry name" value="REGULATOR OF RPOS"/>
    <property type="match status" value="1"/>
</dbReference>
<dbReference type="AlphaFoldDB" id="A0A562RUV4"/>
<dbReference type="SMART" id="SM00862">
    <property type="entry name" value="Trans_reg_C"/>
    <property type="match status" value="1"/>
</dbReference>
<dbReference type="SMART" id="SM00448">
    <property type="entry name" value="REC"/>
    <property type="match status" value="1"/>
</dbReference>
<dbReference type="GO" id="GO:0000156">
    <property type="term" value="F:phosphorelay response regulator activity"/>
    <property type="evidence" value="ECO:0007669"/>
    <property type="project" value="TreeGrafter"/>
</dbReference>
<dbReference type="InterPro" id="IPR001789">
    <property type="entry name" value="Sig_transdc_resp-reg_receiver"/>
</dbReference>
<sequence>MAYFRSLWRAARRQADREPAQPTDGGNPIVMLQSSSSAPGSPEEFLLRLLVIEDDEQLGPWLKSELAGALGGADLVTTLDEALAAISVRQFDLIVVDRRLPDGDGVELLARLKQLQPRPGVLVLTALDDPNDIARALDAGADDYLAKPFEPIELIARAKAVIRRLQLDQRGRVTVANLMFDSTSRMAYVDGEPLLIPRRELALLEALARRSGQVVLRDTLEAAAYSFDDEIQSNAIDAHISRLRKRLRDNGCLASIKPLRGLGYLLCDTR</sequence>
<evidence type="ECO:0000256" key="3">
    <source>
        <dbReference type="PROSITE-ProRule" id="PRU01091"/>
    </source>
</evidence>
<dbReference type="CDD" id="cd00383">
    <property type="entry name" value="trans_reg_C"/>
    <property type="match status" value="1"/>
</dbReference>
<evidence type="ECO:0000259" key="4">
    <source>
        <dbReference type="PROSITE" id="PS50110"/>
    </source>
</evidence>
<dbReference type="Gene3D" id="1.10.10.10">
    <property type="entry name" value="Winged helix-like DNA-binding domain superfamily/Winged helix DNA-binding domain"/>
    <property type="match status" value="1"/>
</dbReference>
<dbReference type="GO" id="GO:0032993">
    <property type="term" value="C:protein-DNA complex"/>
    <property type="evidence" value="ECO:0007669"/>
    <property type="project" value="TreeGrafter"/>
</dbReference>
<protein>
    <submittedName>
        <fullName evidence="6">DNA-binding response OmpR family regulator</fullName>
    </submittedName>
</protein>
<accession>A0A562RUV4</accession>
<comment type="caution">
    <text evidence="6">The sequence shown here is derived from an EMBL/GenBank/DDBJ whole genome shotgun (WGS) entry which is preliminary data.</text>
</comment>
<dbReference type="PANTHER" id="PTHR48111:SF36">
    <property type="entry name" value="TRANSCRIPTIONAL REGULATORY PROTEIN CUTR"/>
    <property type="match status" value="1"/>
</dbReference>
<keyword evidence="2" id="KW-0597">Phosphoprotein</keyword>
<dbReference type="Pfam" id="PF00486">
    <property type="entry name" value="Trans_reg_C"/>
    <property type="match status" value="1"/>
</dbReference>